<organism evidence="2 3">
    <name type="scientific">Thelephora terrestris</name>
    <dbReference type="NCBI Taxonomy" id="56493"/>
    <lineage>
        <taxon>Eukaryota</taxon>
        <taxon>Fungi</taxon>
        <taxon>Dikarya</taxon>
        <taxon>Basidiomycota</taxon>
        <taxon>Agaricomycotina</taxon>
        <taxon>Agaricomycetes</taxon>
        <taxon>Thelephorales</taxon>
        <taxon>Thelephoraceae</taxon>
        <taxon>Thelephora</taxon>
    </lineage>
</organism>
<evidence type="ECO:0000313" key="2">
    <source>
        <dbReference type="EMBL" id="KAF9782219.1"/>
    </source>
</evidence>
<feature type="compositionally biased region" description="Polar residues" evidence="1">
    <location>
        <begin position="279"/>
        <end position="292"/>
    </location>
</feature>
<dbReference type="Proteomes" id="UP000736335">
    <property type="component" value="Unassembled WGS sequence"/>
</dbReference>
<feature type="region of interest" description="Disordered" evidence="1">
    <location>
        <begin position="403"/>
        <end position="463"/>
    </location>
</feature>
<dbReference type="AlphaFoldDB" id="A0A9P6L3V8"/>
<feature type="compositionally biased region" description="Polar residues" evidence="1">
    <location>
        <begin position="157"/>
        <end position="168"/>
    </location>
</feature>
<feature type="region of interest" description="Disordered" evidence="1">
    <location>
        <begin position="506"/>
        <end position="598"/>
    </location>
</feature>
<accession>A0A9P6L3V8</accession>
<sequence>MVDEDLQSASSDESRPQSRLKQRPQDPTRQRSTISTGSTQDSVDAFGAHQIWYPPPPAYEEEDRSQVRPPPLPPLSLAPGFYPTTRSPDGYPNIPAAYPLSPAPGPQIIAPVPKRPSDVIDINNMSSPGQNNGNAPADNETRPGFYRSLPSSREFVNPNSAVRSSDQNPAHGVQLENKMKSNRRKRKWMTSEGGDGGEDGMNVDRVSGGETAADADEEMDEDGSEDEGVGDETFTTPKVRTMAVDSDAEMGDASASEQENSCSLQTPLPLRRNGKRARSNITIRRPSSTVTLNPRKHGQGTRLKAYPTSPPRPFPLHLAPQISTAASESSGRSVSTTLSTSAGGDPLMTGDERDETRTPLSPSPSPVTYAAGTFLEVSPTFPIPDVDPAFTLSMDIRGKRLFPRTQATSARSRPPALGGAISSSSSGGAHSRASSRSRGSRKPQGLQPAVRKRNVGGPGLTRPGVRAVAKVTENVPIPILIPVSDTEDVRQTKEVTGAYREIETHSDATSLNKKQKIFPDPLRKTSSLESKAMHPPKQKPTAPQKPIRITRSTSSGTSASSSNVRAGKKVGFAGKDKPAVRATRVRGGGAGSTKKSGG</sequence>
<feature type="compositionally biased region" description="Polar residues" evidence="1">
    <location>
        <begin position="321"/>
        <end position="342"/>
    </location>
</feature>
<gene>
    <name evidence="2" type="ORF">BJ322DRAFT_204105</name>
</gene>
<feature type="compositionally biased region" description="Low complexity" evidence="1">
    <location>
        <begin position="539"/>
        <end position="562"/>
    </location>
</feature>
<evidence type="ECO:0000313" key="3">
    <source>
        <dbReference type="Proteomes" id="UP000736335"/>
    </source>
</evidence>
<feature type="compositionally biased region" description="Low complexity" evidence="1">
    <location>
        <begin position="416"/>
        <end position="432"/>
    </location>
</feature>
<keyword evidence="3" id="KW-1185">Reference proteome</keyword>
<feature type="compositionally biased region" description="Gly residues" evidence="1">
    <location>
        <begin position="586"/>
        <end position="598"/>
    </location>
</feature>
<feature type="region of interest" description="Disordered" evidence="1">
    <location>
        <begin position="1"/>
        <end position="367"/>
    </location>
</feature>
<reference evidence="2" key="1">
    <citation type="journal article" date="2020" name="Nat. Commun.">
        <title>Large-scale genome sequencing of mycorrhizal fungi provides insights into the early evolution of symbiotic traits.</title>
        <authorList>
            <person name="Miyauchi S."/>
            <person name="Kiss E."/>
            <person name="Kuo A."/>
            <person name="Drula E."/>
            <person name="Kohler A."/>
            <person name="Sanchez-Garcia M."/>
            <person name="Morin E."/>
            <person name="Andreopoulos B."/>
            <person name="Barry K.W."/>
            <person name="Bonito G."/>
            <person name="Buee M."/>
            <person name="Carver A."/>
            <person name="Chen C."/>
            <person name="Cichocki N."/>
            <person name="Clum A."/>
            <person name="Culley D."/>
            <person name="Crous P.W."/>
            <person name="Fauchery L."/>
            <person name="Girlanda M."/>
            <person name="Hayes R.D."/>
            <person name="Keri Z."/>
            <person name="LaButti K."/>
            <person name="Lipzen A."/>
            <person name="Lombard V."/>
            <person name="Magnuson J."/>
            <person name="Maillard F."/>
            <person name="Murat C."/>
            <person name="Nolan M."/>
            <person name="Ohm R.A."/>
            <person name="Pangilinan J."/>
            <person name="Pereira M.F."/>
            <person name="Perotto S."/>
            <person name="Peter M."/>
            <person name="Pfister S."/>
            <person name="Riley R."/>
            <person name="Sitrit Y."/>
            <person name="Stielow J.B."/>
            <person name="Szollosi G."/>
            <person name="Zifcakova L."/>
            <person name="Stursova M."/>
            <person name="Spatafora J.W."/>
            <person name="Tedersoo L."/>
            <person name="Vaario L.M."/>
            <person name="Yamada A."/>
            <person name="Yan M."/>
            <person name="Wang P."/>
            <person name="Xu J."/>
            <person name="Bruns T."/>
            <person name="Baldrian P."/>
            <person name="Vilgalys R."/>
            <person name="Dunand C."/>
            <person name="Henrissat B."/>
            <person name="Grigoriev I.V."/>
            <person name="Hibbett D."/>
            <person name="Nagy L.G."/>
            <person name="Martin F.M."/>
        </authorList>
    </citation>
    <scope>NUCLEOTIDE SEQUENCE</scope>
    <source>
        <strain evidence="2">UH-Tt-Lm1</strain>
    </source>
</reference>
<feature type="compositionally biased region" description="Polar residues" evidence="1">
    <location>
        <begin position="123"/>
        <end position="134"/>
    </location>
</feature>
<feature type="compositionally biased region" description="Polar residues" evidence="1">
    <location>
        <begin position="30"/>
        <end position="42"/>
    </location>
</feature>
<evidence type="ECO:0000256" key="1">
    <source>
        <dbReference type="SAM" id="MobiDB-lite"/>
    </source>
</evidence>
<name>A0A9P6L3V8_9AGAM</name>
<comment type="caution">
    <text evidence="2">The sequence shown here is derived from an EMBL/GenBank/DDBJ whole genome shotgun (WGS) entry which is preliminary data.</text>
</comment>
<feature type="compositionally biased region" description="Polar residues" evidence="1">
    <location>
        <begin position="255"/>
        <end position="266"/>
    </location>
</feature>
<proteinExistence type="predicted"/>
<dbReference type="EMBL" id="WIUZ02000012">
    <property type="protein sequence ID" value="KAF9782219.1"/>
    <property type="molecule type" value="Genomic_DNA"/>
</dbReference>
<protein>
    <submittedName>
        <fullName evidence="2">Uncharacterized protein</fullName>
    </submittedName>
</protein>
<feature type="compositionally biased region" description="Acidic residues" evidence="1">
    <location>
        <begin position="213"/>
        <end position="230"/>
    </location>
</feature>
<reference evidence="2" key="2">
    <citation type="submission" date="2020-11" db="EMBL/GenBank/DDBJ databases">
        <authorList>
            <consortium name="DOE Joint Genome Institute"/>
            <person name="Kuo A."/>
            <person name="Miyauchi S."/>
            <person name="Kiss E."/>
            <person name="Drula E."/>
            <person name="Kohler A."/>
            <person name="Sanchez-Garcia M."/>
            <person name="Andreopoulos B."/>
            <person name="Barry K.W."/>
            <person name="Bonito G."/>
            <person name="Buee M."/>
            <person name="Carver A."/>
            <person name="Chen C."/>
            <person name="Cichocki N."/>
            <person name="Clum A."/>
            <person name="Culley D."/>
            <person name="Crous P.W."/>
            <person name="Fauchery L."/>
            <person name="Girlanda M."/>
            <person name="Hayes R."/>
            <person name="Keri Z."/>
            <person name="Labutti K."/>
            <person name="Lipzen A."/>
            <person name="Lombard V."/>
            <person name="Magnuson J."/>
            <person name="Maillard F."/>
            <person name="Morin E."/>
            <person name="Murat C."/>
            <person name="Nolan M."/>
            <person name="Ohm R."/>
            <person name="Pangilinan J."/>
            <person name="Pereira M."/>
            <person name="Perotto S."/>
            <person name="Peter M."/>
            <person name="Riley R."/>
            <person name="Sitrit Y."/>
            <person name="Stielow B."/>
            <person name="Szollosi G."/>
            <person name="Zifcakova L."/>
            <person name="Stursova M."/>
            <person name="Spatafora J.W."/>
            <person name="Tedersoo L."/>
            <person name="Vaario L.-M."/>
            <person name="Yamada A."/>
            <person name="Yan M."/>
            <person name="Wang P."/>
            <person name="Xu J."/>
            <person name="Bruns T."/>
            <person name="Baldrian P."/>
            <person name="Vilgalys R."/>
            <person name="Henrissat B."/>
            <person name="Grigoriev I.V."/>
            <person name="Hibbett D."/>
            <person name="Nagy L.G."/>
            <person name="Martin F.M."/>
        </authorList>
    </citation>
    <scope>NUCLEOTIDE SEQUENCE</scope>
    <source>
        <strain evidence="2">UH-Tt-Lm1</strain>
    </source>
</reference>